<dbReference type="InterPro" id="IPR000716">
    <property type="entry name" value="Thyroglobulin_1"/>
</dbReference>
<feature type="non-terminal residue" evidence="7">
    <location>
        <position position="1"/>
    </location>
</feature>
<dbReference type="AlphaFoldDB" id="A7SB04"/>
<keyword evidence="2" id="KW-0964">Secreted</keyword>
<feature type="domain" description="Thyroglobulin type-1" evidence="6">
    <location>
        <begin position="1"/>
        <end position="50"/>
    </location>
</feature>
<accession>A7SB04</accession>
<comment type="subcellular location">
    <subcellularLocation>
        <location evidence="1">Secreted</location>
    </subcellularLocation>
</comment>
<proteinExistence type="predicted"/>
<dbReference type="PANTHER" id="PTHR12352">
    <property type="entry name" value="SECRETED MODULAR CALCIUM-BINDING PROTEIN"/>
    <property type="match status" value="1"/>
</dbReference>
<evidence type="ECO:0000313" key="7">
    <source>
        <dbReference type="EMBL" id="EDO39095.1"/>
    </source>
</evidence>
<dbReference type="STRING" id="45351.A7SB04"/>
<reference evidence="7 8" key="1">
    <citation type="journal article" date="2007" name="Science">
        <title>Sea anemone genome reveals ancestral eumetazoan gene repertoire and genomic organization.</title>
        <authorList>
            <person name="Putnam N.H."/>
            <person name="Srivastava M."/>
            <person name="Hellsten U."/>
            <person name="Dirks B."/>
            <person name="Chapman J."/>
            <person name="Salamov A."/>
            <person name="Terry A."/>
            <person name="Shapiro H."/>
            <person name="Lindquist E."/>
            <person name="Kapitonov V.V."/>
            <person name="Jurka J."/>
            <person name="Genikhovich G."/>
            <person name="Grigoriev I.V."/>
            <person name="Lucas S.M."/>
            <person name="Steele R.E."/>
            <person name="Finnerty J.R."/>
            <person name="Technau U."/>
            <person name="Martindale M.Q."/>
            <person name="Rokhsar D.S."/>
        </authorList>
    </citation>
    <scope>NUCLEOTIDE SEQUENCE [LARGE SCALE GENOMIC DNA]</scope>
    <source>
        <strain evidence="8">CH2 X CH6</strain>
    </source>
</reference>
<dbReference type="EMBL" id="DS469613">
    <property type="protein sequence ID" value="EDO39095.1"/>
    <property type="molecule type" value="Genomic_DNA"/>
</dbReference>
<dbReference type="eggNOG" id="KOG1214">
    <property type="taxonomic scope" value="Eukaryota"/>
</dbReference>
<dbReference type="Pfam" id="PF00086">
    <property type="entry name" value="Thyroglobulin_1"/>
    <property type="match status" value="3"/>
</dbReference>
<feature type="domain" description="Thyroglobulin type-1" evidence="6">
    <location>
        <begin position="58"/>
        <end position="125"/>
    </location>
</feature>
<dbReference type="SMART" id="SM00211">
    <property type="entry name" value="TY"/>
    <property type="match status" value="3"/>
</dbReference>
<dbReference type="InParanoid" id="A7SB04"/>
<sequence length="175" mass="18605">MPVVGKYIPQCTPEGEYKQVQCYGSTGYCWCVDQMGSPVLGTIVRGVPQCNSSAVGGMTNCQTKRAAALQGSQGGLQPVGRFLPSCDVKGAYEKIQCWGSIGFCWCVDSSGNEIKGTRVRGTPSCDTTPAPTASGKHWAQSRGPLIGAYIPQCDKDGRYSALQCHGSTGYCWCVN</sequence>
<evidence type="ECO:0000259" key="6">
    <source>
        <dbReference type="PROSITE" id="PS51162"/>
    </source>
</evidence>
<name>A7SB04_NEMVE</name>
<dbReference type="Gene3D" id="4.10.800.10">
    <property type="entry name" value="Thyroglobulin type-1"/>
    <property type="match status" value="3"/>
</dbReference>
<dbReference type="HOGENOM" id="CLU_088448_0_0_1"/>
<keyword evidence="4 5" id="KW-1015">Disulfide bond</keyword>
<evidence type="ECO:0000256" key="4">
    <source>
        <dbReference type="ARBA" id="ARBA00023157"/>
    </source>
</evidence>
<keyword evidence="8" id="KW-1185">Reference proteome</keyword>
<comment type="caution">
    <text evidence="5">Lacks conserved residue(s) required for the propagation of feature annotation.</text>
</comment>
<evidence type="ECO:0000313" key="8">
    <source>
        <dbReference type="Proteomes" id="UP000001593"/>
    </source>
</evidence>
<organism evidence="7 8">
    <name type="scientific">Nematostella vectensis</name>
    <name type="common">Starlet sea anemone</name>
    <dbReference type="NCBI Taxonomy" id="45351"/>
    <lineage>
        <taxon>Eukaryota</taxon>
        <taxon>Metazoa</taxon>
        <taxon>Cnidaria</taxon>
        <taxon>Anthozoa</taxon>
        <taxon>Hexacorallia</taxon>
        <taxon>Actiniaria</taxon>
        <taxon>Edwardsiidae</taxon>
        <taxon>Nematostella</taxon>
    </lineage>
</organism>
<evidence type="ECO:0000256" key="5">
    <source>
        <dbReference type="PROSITE-ProRule" id="PRU00500"/>
    </source>
</evidence>
<feature type="disulfide bond" evidence="5">
    <location>
        <begin position="22"/>
        <end position="29"/>
    </location>
</feature>
<dbReference type="PhylomeDB" id="A7SB04"/>
<protein>
    <recommendedName>
        <fullName evidence="6">Thyroglobulin type-1 domain-containing protein</fullName>
    </recommendedName>
</protein>
<gene>
    <name evidence="7" type="ORF">NEMVEDRAFT_v1g111823</name>
</gene>
<feature type="domain" description="Thyroglobulin type-1" evidence="6">
    <location>
        <begin position="131"/>
        <end position="175"/>
    </location>
</feature>
<feature type="disulfide bond" evidence="5">
    <location>
        <begin position="164"/>
        <end position="171"/>
    </location>
</feature>
<dbReference type="PANTHER" id="PTHR12352:SF3">
    <property type="entry name" value="NIDOGEN-2"/>
    <property type="match status" value="1"/>
</dbReference>
<feature type="disulfide bond" evidence="5">
    <location>
        <begin position="97"/>
        <end position="104"/>
    </location>
</feature>
<dbReference type="GO" id="GO:0005615">
    <property type="term" value="C:extracellular space"/>
    <property type="evidence" value="ECO:0000318"/>
    <property type="project" value="GO_Central"/>
</dbReference>
<dbReference type="CDD" id="cd00191">
    <property type="entry name" value="TY"/>
    <property type="match status" value="3"/>
</dbReference>
<dbReference type="SUPFAM" id="SSF57610">
    <property type="entry name" value="Thyroglobulin type-1 domain"/>
    <property type="match status" value="3"/>
</dbReference>
<evidence type="ECO:0000256" key="2">
    <source>
        <dbReference type="ARBA" id="ARBA00022525"/>
    </source>
</evidence>
<dbReference type="PROSITE" id="PS00484">
    <property type="entry name" value="THYROGLOBULIN_1_1"/>
    <property type="match status" value="2"/>
</dbReference>
<dbReference type="Proteomes" id="UP000001593">
    <property type="component" value="Unassembled WGS sequence"/>
</dbReference>
<evidence type="ECO:0000256" key="3">
    <source>
        <dbReference type="ARBA" id="ARBA00022737"/>
    </source>
</evidence>
<evidence type="ECO:0000256" key="1">
    <source>
        <dbReference type="ARBA" id="ARBA00004613"/>
    </source>
</evidence>
<dbReference type="InterPro" id="IPR051950">
    <property type="entry name" value="Dev_reg/Prot_inhib"/>
</dbReference>
<dbReference type="PROSITE" id="PS51162">
    <property type="entry name" value="THYROGLOBULIN_1_2"/>
    <property type="match status" value="3"/>
</dbReference>
<keyword evidence="3" id="KW-0677">Repeat</keyword>
<dbReference type="InterPro" id="IPR036857">
    <property type="entry name" value="Thyroglobulin_1_sf"/>
</dbReference>